<accession>A0A0A8YNF2</accession>
<sequence>MVPDTALHLTLKIHSQVIWAVNYQDSSATTRTLTYHANPCPSERCCLLHL</sequence>
<evidence type="ECO:0000313" key="1">
    <source>
        <dbReference type="EMBL" id="JAD28244.1"/>
    </source>
</evidence>
<protein>
    <submittedName>
        <fullName evidence="1">Uncharacterized protein</fullName>
    </submittedName>
</protein>
<reference evidence="1" key="1">
    <citation type="submission" date="2014-09" db="EMBL/GenBank/DDBJ databases">
        <authorList>
            <person name="Magalhaes I.L.F."/>
            <person name="Oliveira U."/>
            <person name="Santos F.R."/>
            <person name="Vidigal T.H.D.A."/>
            <person name="Brescovit A.D."/>
            <person name="Santos A.J."/>
        </authorList>
    </citation>
    <scope>NUCLEOTIDE SEQUENCE</scope>
    <source>
        <tissue evidence="1">Shoot tissue taken approximately 20 cm above the soil surface</tissue>
    </source>
</reference>
<dbReference type="AlphaFoldDB" id="A0A0A8YNF2"/>
<organism evidence="1">
    <name type="scientific">Arundo donax</name>
    <name type="common">Giant reed</name>
    <name type="synonym">Donax arundinaceus</name>
    <dbReference type="NCBI Taxonomy" id="35708"/>
    <lineage>
        <taxon>Eukaryota</taxon>
        <taxon>Viridiplantae</taxon>
        <taxon>Streptophyta</taxon>
        <taxon>Embryophyta</taxon>
        <taxon>Tracheophyta</taxon>
        <taxon>Spermatophyta</taxon>
        <taxon>Magnoliopsida</taxon>
        <taxon>Liliopsida</taxon>
        <taxon>Poales</taxon>
        <taxon>Poaceae</taxon>
        <taxon>PACMAD clade</taxon>
        <taxon>Arundinoideae</taxon>
        <taxon>Arundineae</taxon>
        <taxon>Arundo</taxon>
    </lineage>
</organism>
<dbReference type="EMBL" id="GBRH01269651">
    <property type="protein sequence ID" value="JAD28244.1"/>
    <property type="molecule type" value="Transcribed_RNA"/>
</dbReference>
<reference evidence="1" key="2">
    <citation type="journal article" date="2015" name="Data Brief">
        <title>Shoot transcriptome of the giant reed, Arundo donax.</title>
        <authorList>
            <person name="Barrero R.A."/>
            <person name="Guerrero F.D."/>
            <person name="Moolhuijzen P."/>
            <person name="Goolsby J.A."/>
            <person name="Tidwell J."/>
            <person name="Bellgard S.E."/>
            <person name="Bellgard M.I."/>
        </authorList>
    </citation>
    <scope>NUCLEOTIDE SEQUENCE</scope>
    <source>
        <tissue evidence="1">Shoot tissue taken approximately 20 cm above the soil surface</tissue>
    </source>
</reference>
<proteinExistence type="predicted"/>
<name>A0A0A8YNF2_ARUDO</name>